<evidence type="ECO:0000313" key="1">
    <source>
        <dbReference type="EMBL" id="MFC3156527.1"/>
    </source>
</evidence>
<dbReference type="Proteomes" id="UP001595548">
    <property type="component" value="Unassembled WGS sequence"/>
</dbReference>
<protein>
    <submittedName>
        <fullName evidence="1">Fatty acid cis/trans isomerase</fullName>
    </submittedName>
</protein>
<comment type="caution">
    <text evidence="1">The sequence shown here is derived from an EMBL/GenBank/DDBJ whole genome shotgun (WGS) entry which is preliminary data.</text>
</comment>
<dbReference type="GO" id="GO:0016853">
    <property type="term" value="F:isomerase activity"/>
    <property type="evidence" value="ECO:0007669"/>
    <property type="project" value="UniProtKB-KW"/>
</dbReference>
<evidence type="ECO:0000313" key="2">
    <source>
        <dbReference type="Proteomes" id="UP001595548"/>
    </source>
</evidence>
<gene>
    <name evidence="1" type="ORF">ACFOEB_15045</name>
</gene>
<dbReference type="PROSITE" id="PS51257">
    <property type="entry name" value="PROKAR_LIPOPROTEIN"/>
    <property type="match status" value="1"/>
</dbReference>
<dbReference type="InterPro" id="IPR010706">
    <property type="entry name" value="Fatty_acid_cis-trans_isomerase"/>
</dbReference>
<keyword evidence="2" id="KW-1185">Reference proteome</keyword>
<proteinExistence type="predicted"/>
<name>A0ABV7HRW1_9GAMM</name>
<reference evidence="2" key="1">
    <citation type="journal article" date="2019" name="Int. J. Syst. Evol. Microbiol.">
        <title>The Global Catalogue of Microorganisms (GCM) 10K type strain sequencing project: providing services to taxonomists for standard genome sequencing and annotation.</title>
        <authorList>
            <consortium name="The Broad Institute Genomics Platform"/>
            <consortium name="The Broad Institute Genome Sequencing Center for Infectious Disease"/>
            <person name="Wu L."/>
            <person name="Ma J."/>
        </authorList>
    </citation>
    <scope>NUCLEOTIDE SEQUENCE [LARGE SCALE GENOMIC DNA]</scope>
    <source>
        <strain evidence="2">KCTC 52141</strain>
    </source>
</reference>
<sequence>MPSRRFLILTALLVVGCAVMGASELNQRFGKPQPREVSAGSDADEYQRNIRPLLEKRCTVCHGCYDAPCQLKLDSYEGLLRGANQEKVYDGTRLLGANLTRLFQDADTTSAWRDKDFFPVINERRNTPKANLSAGVMARMLTLKSAHPLPSSQVLPDTFDFSTGRSQQCPKIETFDSFAADYPLWGMPFGLPGLPQNEHKRLMNWLAHGADGGPAKSVSPSILDDIEHWEALLNGDSFKQRLFARYIYEHLFIASVHFADNSQDSFRLVRSATPPGKPLERISTRRPFDDPGVDRVYYRFWLNPSSRLAKTYLPYRLDDARMDRWREWFLDADYQVAQLPGYEPDISANPFVSFKQIPVQSRYQFLLDEAQFTIMNFIKGPVCRGQVALNVIQDHFWVFFVSPEASRTEREGEFLANNGQFLQLPAEAGNTFRPVSRWLKYADLQREYLARRAEHISSVIDNTGPVTLDSVWDGNGNNDNAALTIFRHNDSASVVKGLIGQQPKTAWLINYSLLERIHYLLVAGFDVYGNVSHQLLSRLYMDFLRIEGEMNFVAFLPKDSQDEVIDHWYRGAEEEISSFLDNYLNRLPPVDGVKYDSNDPKSELLTLLTKRVAPAYRHSAPYQQLQWPQEQTSALTTLQSITGQAANIMPEASIILTPQGGLFTLLRNSAHSSLTSLLREEEHRLPGEDGLTVTAGIIGAYPNNFWLVEHNKLDEFATAISQLQSEDDYRRLKNRYGIGRSDPNFWDISDRVHAIYRTYQPQSAGILDYNRLENR</sequence>
<accession>A0ABV7HRW1</accession>
<keyword evidence="1" id="KW-0413">Isomerase</keyword>
<organism evidence="1 2">
    <name type="scientific">Gilvimarinus japonicus</name>
    <dbReference type="NCBI Taxonomy" id="1796469"/>
    <lineage>
        <taxon>Bacteria</taxon>
        <taxon>Pseudomonadati</taxon>
        <taxon>Pseudomonadota</taxon>
        <taxon>Gammaproteobacteria</taxon>
        <taxon>Cellvibrionales</taxon>
        <taxon>Cellvibrionaceae</taxon>
        <taxon>Gilvimarinus</taxon>
    </lineage>
</organism>
<dbReference type="RefSeq" id="WP_382417789.1">
    <property type="nucleotide sequence ID" value="NZ_AP031500.1"/>
</dbReference>
<dbReference type="Pfam" id="PF06934">
    <property type="entry name" value="CTI"/>
    <property type="match status" value="1"/>
</dbReference>
<dbReference type="EMBL" id="JBHRTL010000031">
    <property type="protein sequence ID" value="MFC3156527.1"/>
    <property type="molecule type" value="Genomic_DNA"/>
</dbReference>